<proteinExistence type="predicted"/>
<dbReference type="EMBL" id="CACRSZ010000038">
    <property type="protein sequence ID" value="VYT08423.1"/>
    <property type="molecule type" value="Genomic_DNA"/>
</dbReference>
<name>A0A174MXS5_9BACE</name>
<dbReference type="Proteomes" id="UP000095606">
    <property type="component" value="Unassembled WGS sequence"/>
</dbReference>
<sequence>MIEHEKTILFKGFDINQFLRAFSLVRLPAVENVDRQKH</sequence>
<organism evidence="1 3">
    <name type="scientific">Bacteroides faecis</name>
    <dbReference type="NCBI Taxonomy" id="674529"/>
    <lineage>
        <taxon>Bacteria</taxon>
        <taxon>Pseudomonadati</taxon>
        <taxon>Bacteroidota</taxon>
        <taxon>Bacteroidia</taxon>
        <taxon>Bacteroidales</taxon>
        <taxon>Bacteroidaceae</taxon>
        <taxon>Bacteroides</taxon>
    </lineage>
</organism>
<gene>
    <name evidence="2" type="ORF">BFLFYP10_01452</name>
    <name evidence="1" type="ORF">ERS852461_02517</name>
</gene>
<accession>A0A6N2TV00</accession>
<evidence type="ECO:0000313" key="1">
    <source>
        <dbReference type="EMBL" id="CUP41194.1"/>
    </source>
</evidence>
<reference evidence="2" key="2">
    <citation type="submission" date="2019-11" db="EMBL/GenBank/DDBJ databases">
        <authorList>
            <person name="Feng L."/>
        </authorList>
    </citation>
    <scope>NUCLEOTIDE SEQUENCE</scope>
    <source>
        <strain evidence="2">BfaecisLFYP10</strain>
    </source>
</reference>
<protein>
    <submittedName>
        <fullName evidence="1">Uncharacterized protein</fullName>
    </submittedName>
</protein>
<evidence type="ECO:0000313" key="2">
    <source>
        <dbReference type="EMBL" id="VYT08423.1"/>
    </source>
</evidence>
<dbReference type="EMBL" id="CZAE01000011">
    <property type="protein sequence ID" value="CUP41194.1"/>
    <property type="molecule type" value="Genomic_DNA"/>
</dbReference>
<reference evidence="1 3" key="1">
    <citation type="submission" date="2015-09" db="EMBL/GenBank/DDBJ databases">
        <authorList>
            <consortium name="Pathogen Informatics"/>
        </authorList>
    </citation>
    <scope>NUCLEOTIDE SEQUENCE [LARGE SCALE GENOMIC DNA]</scope>
    <source>
        <strain evidence="1 3">2789STDY5834846</strain>
    </source>
</reference>
<evidence type="ECO:0000313" key="3">
    <source>
        <dbReference type="Proteomes" id="UP000095606"/>
    </source>
</evidence>
<accession>A0A174MXS5</accession>
<dbReference type="AlphaFoldDB" id="A0A174MXS5"/>